<name>A0A2N5W272_9BASI</name>
<organism evidence="5 6">
    <name type="scientific">Puccinia coronata f. sp. avenae</name>
    <dbReference type="NCBI Taxonomy" id="200324"/>
    <lineage>
        <taxon>Eukaryota</taxon>
        <taxon>Fungi</taxon>
        <taxon>Dikarya</taxon>
        <taxon>Basidiomycota</taxon>
        <taxon>Pucciniomycotina</taxon>
        <taxon>Pucciniomycetes</taxon>
        <taxon>Pucciniales</taxon>
        <taxon>Pucciniaceae</taxon>
        <taxon>Puccinia</taxon>
    </lineage>
</organism>
<dbReference type="Pfam" id="PF25372">
    <property type="entry name" value="DUF7885"/>
    <property type="match status" value="1"/>
</dbReference>
<dbReference type="STRING" id="200324.A0A2N5W272"/>
<feature type="region of interest" description="Disordered" evidence="2">
    <location>
        <begin position="387"/>
        <end position="406"/>
    </location>
</feature>
<feature type="region of interest" description="Disordered" evidence="2">
    <location>
        <begin position="1"/>
        <end position="171"/>
    </location>
</feature>
<dbReference type="InterPro" id="IPR032675">
    <property type="entry name" value="LRR_dom_sf"/>
</dbReference>
<feature type="domain" description="F-box/LRR-repeat protein 15-like leucin rich repeat" evidence="4">
    <location>
        <begin position="432"/>
        <end position="622"/>
    </location>
</feature>
<dbReference type="InterPro" id="IPR050648">
    <property type="entry name" value="F-box_LRR-repeat"/>
</dbReference>
<feature type="compositionally biased region" description="Low complexity" evidence="2">
    <location>
        <begin position="134"/>
        <end position="149"/>
    </location>
</feature>
<keyword evidence="1" id="KW-0833">Ubl conjugation pathway</keyword>
<dbReference type="SUPFAM" id="SSF52047">
    <property type="entry name" value="RNI-like"/>
    <property type="match status" value="2"/>
</dbReference>
<dbReference type="InterPro" id="IPR057207">
    <property type="entry name" value="FBXL15_LRR"/>
</dbReference>
<sequence>MARPSRFNQPTNTHQNPVQAATSNPTAPPSDQGDANADNDQPETNPTPGPSRPAGNSAVTGPTSALTSFLKEQGIRPRQVNRFTPLRPPQASTSTAIPEVDEGTHDQPDEESDPDSDDLDGKPDRKIKPKVTTKEATASTSKAAAPSLSKKNEDQPWEPSKPKPGKYADRKPGLITTCAECGKRFTVTRTTVRAPGQNGQLCDGCAQEVAKNPMSKQVNPTPAPAAKKRKTTKNQVVRQPWSESSIQTLQMACITIIARNTESIEELGHVGSVNLEKICQIVCKHRELTSENLPLFVDATHSDLKLFDCINLREPHLQSIAYFCPRLEKLTLNLCGHMTGDVLKTYVEKLPRLRELELFGPYLIRKEAWLKAFEIWSQPRLIRPQQLHGADQEEMTVEEDDDDGDDDKNKVEFIQAPLIKGFRLKQSPRFDLACVKALVTSCPNLTSLRLVDIGLLNDQSLDVIAHAGLTQIKDLSIANAGIHNGATGEALTDAAVSNLLKSVGTTVERLDISQNKKLTDAVLDSIQQFCSQLTYLDLNGLKELSTKGVQALFVQFKQSGAPGLKHLNLSRCIKIGNEALSSILDHSARTLQMLDLNSVDELRAEALERLAKETIHLEWLDVSFVRDVDDFIIKAFLDHMKHLKSLLVYGNNRVSDLCPTRKGVAIKGQERSIVVT</sequence>
<evidence type="ECO:0008006" key="7">
    <source>
        <dbReference type="Google" id="ProtNLM"/>
    </source>
</evidence>
<dbReference type="PANTHER" id="PTHR13382">
    <property type="entry name" value="MITOCHONDRIAL ATP SYNTHASE COUPLING FACTOR B"/>
    <property type="match status" value="1"/>
</dbReference>
<dbReference type="SMART" id="SM00367">
    <property type="entry name" value="LRR_CC"/>
    <property type="match status" value="3"/>
</dbReference>
<dbReference type="Gene3D" id="3.80.10.10">
    <property type="entry name" value="Ribonuclease Inhibitor"/>
    <property type="match status" value="2"/>
</dbReference>
<protein>
    <recommendedName>
        <fullName evidence="7">RNI-like protein</fullName>
    </recommendedName>
</protein>
<feature type="compositionally biased region" description="Polar residues" evidence="2">
    <location>
        <begin position="1"/>
        <end position="25"/>
    </location>
</feature>
<feature type="domain" description="DNA repair protein rhp7 treble clef" evidence="3">
    <location>
        <begin position="172"/>
        <end position="210"/>
    </location>
</feature>
<dbReference type="OrthoDB" id="421226at2759"/>
<reference evidence="5 6" key="1">
    <citation type="submission" date="2017-11" db="EMBL/GenBank/DDBJ databases">
        <title>De novo assembly and phasing of dikaryotic genomes from two isolates of Puccinia coronata f. sp. avenae, the causal agent of oat crown rust.</title>
        <authorList>
            <person name="Miller M.E."/>
            <person name="Zhang Y."/>
            <person name="Omidvar V."/>
            <person name="Sperschneider J."/>
            <person name="Schwessinger B."/>
            <person name="Raley C."/>
            <person name="Palmer J.M."/>
            <person name="Garnica D."/>
            <person name="Upadhyaya N."/>
            <person name="Rathjen J."/>
            <person name="Taylor J.M."/>
            <person name="Park R.F."/>
            <person name="Dodds P.N."/>
            <person name="Hirsch C.D."/>
            <person name="Kianian S.F."/>
            <person name="Figueroa M."/>
        </authorList>
    </citation>
    <scope>NUCLEOTIDE SEQUENCE [LARGE SCALE GENOMIC DNA]</scope>
    <source>
        <strain evidence="5">12NC29</strain>
    </source>
</reference>
<evidence type="ECO:0000256" key="1">
    <source>
        <dbReference type="ARBA" id="ARBA00022786"/>
    </source>
</evidence>
<dbReference type="Pfam" id="PF23550">
    <property type="entry name" value="zf_Tbcl_Rhp7"/>
    <property type="match status" value="1"/>
</dbReference>
<proteinExistence type="predicted"/>
<feature type="compositionally biased region" description="Polar residues" evidence="2">
    <location>
        <begin position="57"/>
        <end position="67"/>
    </location>
</feature>
<gene>
    <name evidence="5" type="ORF">PCANC_03395</name>
</gene>
<dbReference type="Proteomes" id="UP000235388">
    <property type="component" value="Unassembled WGS sequence"/>
</dbReference>
<feature type="compositionally biased region" description="Acidic residues" evidence="2">
    <location>
        <begin position="108"/>
        <end position="118"/>
    </location>
</feature>
<evidence type="ECO:0000313" key="6">
    <source>
        <dbReference type="Proteomes" id="UP000235388"/>
    </source>
</evidence>
<dbReference type="InterPro" id="IPR056451">
    <property type="entry name" value="Znf_Tbcl_Rhp7"/>
</dbReference>
<evidence type="ECO:0000256" key="2">
    <source>
        <dbReference type="SAM" id="MobiDB-lite"/>
    </source>
</evidence>
<dbReference type="EMBL" id="PGCJ01000021">
    <property type="protein sequence ID" value="PLW56356.1"/>
    <property type="molecule type" value="Genomic_DNA"/>
</dbReference>
<comment type="caution">
    <text evidence="5">The sequence shown here is derived from an EMBL/GenBank/DDBJ whole genome shotgun (WGS) entry which is preliminary data.</text>
</comment>
<evidence type="ECO:0000259" key="3">
    <source>
        <dbReference type="Pfam" id="PF23550"/>
    </source>
</evidence>
<dbReference type="GO" id="GO:0005737">
    <property type="term" value="C:cytoplasm"/>
    <property type="evidence" value="ECO:0007669"/>
    <property type="project" value="TreeGrafter"/>
</dbReference>
<dbReference type="AlphaFoldDB" id="A0A2N5W272"/>
<feature type="region of interest" description="Disordered" evidence="2">
    <location>
        <begin position="213"/>
        <end position="234"/>
    </location>
</feature>
<accession>A0A2N5W272</accession>
<dbReference type="InterPro" id="IPR006553">
    <property type="entry name" value="Leu-rich_rpt_Cys-con_subtyp"/>
</dbReference>
<evidence type="ECO:0000259" key="4">
    <source>
        <dbReference type="Pfam" id="PF25372"/>
    </source>
</evidence>
<keyword evidence="6" id="KW-1185">Reference proteome</keyword>
<evidence type="ECO:0000313" key="5">
    <source>
        <dbReference type="EMBL" id="PLW56356.1"/>
    </source>
</evidence>
<feature type="compositionally biased region" description="Acidic residues" evidence="2">
    <location>
        <begin position="392"/>
        <end position="406"/>
    </location>
</feature>